<dbReference type="RefSeq" id="WP_199048220.1">
    <property type="nucleotide sequence ID" value="NZ_JAELXT010000006.1"/>
</dbReference>
<dbReference type="Gene3D" id="3.40.50.300">
    <property type="entry name" value="P-loop containing nucleotide triphosphate hydrolases"/>
    <property type="match status" value="1"/>
</dbReference>
<evidence type="ECO:0000313" key="7">
    <source>
        <dbReference type="Proteomes" id="UP000620670"/>
    </source>
</evidence>
<evidence type="ECO:0000313" key="6">
    <source>
        <dbReference type="EMBL" id="MBJ6125401.1"/>
    </source>
</evidence>
<feature type="domain" description="Prokaryotic pPIWI-RE MID" evidence="5">
    <location>
        <begin position="489"/>
        <end position="628"/>
    </location>
</feature>
<evidence type="ECO:0000256" key="1">
    <source>
        <dbReference type="SAM" id="MobiDB-lite"/>
    </source>
</evidence>
<proteinExistence type="predicted"/>
<feature type="domain" description="pPIWI-RE RNaseH" evidence="2">
    <location>
        <begin position="647"/>
        <end position="956"/>
    </location>
</feature>
<dbReference type="InterPro" id="IPR024996">
    <property type="entry name" value="RNaseH_pPIWI_RE"/>
</dbReference>
<dbReference type="InterPro" id="IPR049945">
    <property type="entry name" value="AAA_22"/>
</dbReference>
<dbReference type="InterPro" id="IPR040496">
    <property type="entry name" value="MID_pPIWI_RE"/>
</dbReference>
<feature type="compositionally biased region" description="Acidic residues" evidence="1">
    <location>
        <begin position="960"/>
        <end position="971"/>
    </location>
</feature>
<evidence type="ECO:0000259" key="5">
    <source>
        <dbReference type="Pfam" id="PF18157"/>
    </source>
</evidence>
<dbReference type="Pfam" id="PF13401">
    <property type="entry name" value="AAA_22"/>
    <property type="match status" value="1"/>
</dbReference>
<dbReference type="Pfam" id="PF13032">
    <property type="entry name" value="RNaseH_pPIWI_RE"/>
    <property type="match status" value="1"/>
</dbReference>
<dbReference type="Pfam" id="PF18157">
    <property type="entry name" value="MID_pPIWI_RE"/>
    <property type="match status" value="1"/>
</dbReference>
<dbReference type="EMBL" id="JAELXT010000006">
    <property type="protein sequence ID" value="MBJ6125401.1"/>
    <property type="molecule type" value="Genomic_DNA"/>
</dbReference>
<gene>
    <name evidence="6" type="ORF">JAO75_08250</name>
</gene>
<evidence type="ECO:0000259" key="3">
    <source>
        <dbReference type="Pfam" id="PF13111"/>
    </source>
</evidence>
<accession>A0ABS0XZE3</accession>
<protein>
    <submittedName>
        <fullName evidence="6">DUF3893 domain-containing protein</fullName>
    </submittedName>
</protein>
<name>A0ABS0XZE3_9HYPH</name>
<sequence>MTDAPNYLLPIKGKTQAKTENVAMAFRPRSASEEVQSLRIGWSGQAEELFRVIVSSAKASKKPEAGALPYASLRAAIAAAVSGAVLVSSDLGRIGRKRDSEGTAYFIDVLDDGTDSALKAATRATKLWVDRVLAPWSENVGVSEVLLDDIRDLAGEGTLFAHERRTFDVAAAIGGDGGAFARTRDAVHAVLARRLTGVELFDGLGPVKRVIRSAPRSNEISFETWPQTSGEDHWSMVATFSVETVPGSDNPIVTVDATRRRWCREVPAASDLRRQTRVGGIIMAREKDVSVRFDCGLRRGEIVEPVDPAFVMEAFGARLDLSAGFGELVAKGPQRTAFVGIPYHNGYSLETSVGSGVTERDLLDLFDAVQKRVSGFLQPIPVSQNDTIIKRAEDQHVALKLQSVLGWVATSHGSNELDDSSLAEAWAMLVDGEPPATLDATGVSKALSTLQELQATNWDRIRRTFGNDKPTVVVIAPSQSERTVLERIIGALFGKSVEVLSHALPNGVHGAQKRLPASDGSNAERYAARIEAWKPLADVLSERDGCHILVQATDWYTAPATEVDPGGKRPDDRVNKPAGRIALARGANANVQYLRPPEPSARRFQDYLFRVQAALLDLLFGHAGLVSEIQTPVASAFPKADTRPKSIIGISVISKSRSRAGTKSSQILMATSVDVATGRTTAILGRRLNGVAQWTEERPLFESLREAAAWVTPNLGDNEDARRDTYQRFVNHVIGGACERGQRPLVLFDATSASGLWPALRDKDIGRSFDLLGCSLDPASDWMGARLVRIRTDVAPRVIVRKVRKLARLDADSGRTLEEVVRYAPTTIVSTFRMGGVPHPFYLSMGTNDGKQKIAKGLSVYRDLAYPYKLPAKAEVPAALKGKDGLHIEQVRSLKEEFYKIAGPIDIAVMHCHGTDDPDAIASLVTKLRSGYGHTASSTSLPAPLFFETKLRDYVPSFVLDEDDPEPDDADALPSLPDQSEGEAEKALPSPSTEDGSAVLPAVIFQHANRAMTASIVLPPTLPPSIITQGLSNRAEGPLSERLQRFIERYPEREEMVRRFYVDVVPDFVTPEWVKQHITVSPAFLRKLDPLWRDVIITAPFYLWPKDRPPTEEEFYEVVSDLFRIVPGISVLYGKSRKAKPKLGVRGIFNRWYDAVHAMTRQKKGPYRTMQAPVGPIETIKALAKMEKWDELRSFVLIEAIHGGHANREFIEAVVKVGPPVADLLPYILRLIAFEQDTGAAEHSGQFTRVGPDGEVMESELSSGELSAVTENAIGGEPANWFEDIDDEALDRDAAPAIIIPTFLDRIWLKDKISLSGAVKSQLHQGRDTIRRHARNNKFWPEARPEGDAIIDLLLKGFEYPFLHTAVAGIVVSKDGTNPRDRSIFRPFYRKVDGVLRGMIDTIRERTGTDDVGTLTDLHVLECLLIDKQTDLARDFCVLRGSELLDENLLPAIADEPGFGDVANFLRSRRAHKAWLAQDDDPLINELAASAAEELAQTARRDSIRVADIARKNAHVDEAERPGDVPANNLPLTDEVLPMVTDDHHAISSGKTEDGRQVAQVIPEGMEGAVAAYRRAFGDLHELVRLYADAEPSPVIMDRLREILTNVSASIVAYETARPRRVDARPHRERALKARGSIVGLVEYIGLERTIPEVPSPVDLSQEGIGLIEVSLGKTESALADTVADRGRIDGILERLASAKLLQKAQLNQELERESQTLLGHIEIACEGFDEVTALLAAEVSADVSDEAVTEEVAADAGDRQEEDHEEAYWAARSAEEVGPQVEPSPVVELTLEAEPERTVEAASSLREEIDAESAQVEVPTVVEAVATEIRAMIFSDEDELTIDEDDLRVLSDASDDDEPEMDVEVETAEEDPEVARINAKLWEFVSSHDLGLAYHLVTAARGLHKTASFDMTPEELRFAAMAGHVNHASLHATPMVVQDAVVKALATIEAMPSTDETAGALRRMLMYPSAVELTLFHSDAGAGEVLRSLNGLIEPVREETRALSESVQRFARSRLPLSPAVLHHISNTMEAESDAEACRKDILSRIEQFSRTQFTFQLGTKIRNVLLQPGKEVGDLRDAMKADDAAALAAAKRYVNDCSTRSQIIDTLYRAEIAVNTKYKGLDGAARDKIVGSLLHLGACCAEYVDRRNAVSLVSASEQPKLKEAVADLRRHLAAACDAFDRLAEDEIYSSVARFVADSYRRLDTVLAGSAATPPAYGHMLELHGSLPLLPDLHFGRSWYPAPYDQGEVCRILQQVKVPLLPEKGGERDRAYEELFRQRIDETSFMGARLLVDLAEHHGISEAMQDALSDRYSTDRDTAREELAREVDEARSLVERVIRFGSITKPEEAQSKLSKVDRIGAARVPVDMSLEERDETIDEERIDDIRLASLLLEETVDEVRELLDEPRTRLLARVDAVENRISEAEATRLRNLCAGDDLLTAEEFVALAEEKGEIPTPPSRLRRFDEFSSEVLPALSKLGKNYVERAAGAIANGDEFCGLRFDSQSPARRDEVGSIFTRWREIFRRIDTVKNDPGFAAKVTDFMEGLGIRAQLRDHSNLTNAQQKRFVADFEFSLPLDSETLLLPDFGSLTNRNWRVGVVATMPGDAPLSELCNTGQMGVILFVGDVVSKERRQQFMLQNIGARRRVILVDSASILYALGEPEMRALTLLELGQPYSYAEPYRDWGRDSVPVEMFVGRRNEIASLFDTHGSCVVYGGRRLGKTALLKHLQGTRNDPANGILVGFVDAQGIGHGQQLTRRIWEEIARALPTIFQKHGSMEPKRVIEEIQRWIDGDPRRRILLLIDEADTFVKADAAQEYTEFLALQKLMTGSGRRFKFILSGLHNVTRLVQTGNDPIKQISSDPQRIGPLMGAELKDAEDLVVRPFAALGMEFERREDIWRILSHANYYPVLVQTYAKHLLEIVHEEMKRSNNHVRVISRGLVSEVLERRQTSEEVRDKFVMTLRIDQRYELLAYVVAHLVLGHEAEGVIEEGVTVREIRNAAVAFWPRGFVDPNRFSLFEDLVDEMEGLGILRRTAGNRWTLRSTAVTRLLGNRDEVDELLVEFSDREPHGEFDPKSARRILEPAKGYSLETATPSPLTFGQERDLITDQTPVKLVFGTMAADIDLVSLSLRSAPGSFSDAERFEVVAQTFPNKQDLSERLTKVRASGGQRQTQVVIVVDSRSDWGPDWVAETLRARSVVEKLAKVVFVGRPRHAERVVIDPRFARPTGIKVVPLEPWSAAFLDSEIVQHSPALDRAARDRMIDACGGWNSPMSFVFHSGRSDKIPGRIERLGTEVMMAPDTLSRFGLDGSFGEVCRLITRYTGTTFTLADIGTALEFAEVKAAAGDWTSAEAILAYGIYIGAFELMTGHQPDDDSRMTYSFVPLARRLLGTEIREAA</sequence>
<keyword evidence="7" id="KW-1185">Reference proteome</keyword>
<reference evidence="7" key="1">
    <citation type="submission" date="2020-12" db="EMBL/GenBank/DDBJ databases">
        <title>Hymenobacter sp.</title>
        <authorList>
            <person name="Kim M.K."/>
        </authorList>
    </citation>
    <scope>NUCLEOTIDE SEQUENCE [LARGE SCALE GENOMIC DNA]</scope>
    <source>
        <strain evidence="7">BT325</strain>
    </source>
</reference>
<feature type="region of interest" description="Disordered" evidence="1">
    <location>
        <begin position="959"/>
        <end position="995"/>
    </location>
</feature>
<organism evidence="6 7">
    <name type="scientific">Microvirga splendida</name>
    <dbReference type="NCBI Taxonomy" id="2795727"/>
    <lineage>
        <taxon>Bacteria</taxon>
        <taxon>Pseudomonadati</taxon>
        <taxon>Pseudomonadota</taxon>
        <taxon>Alphaproteobacteria</taxon>
        <taxon>Hyphomicrobiales</taxon>
        <taxon>Methylobacteriaceae</taxon>
        <taxon>Microvirga</taxon>
    </lineage>
</organism>
<evidence type="ECO:0000259" key="2">
    <source>
        <dbReference type="Pfam" id="PF13032"/>
    </source>
</evidence>
<dbReference type="Proteomes" id="UP000620670">
    <property type="component" value="Unassembled WGS sequence"/>
</dbReference>
<comment type="caution">
    <text evidence="6">The sequence shown here is derived from an EMBL/GenBank/DDBJ whole genome shotgun (WGS) entry which is preliminary data.</text>
</comment>
<feature type="domain" description="ORC1/DEAH AAA+ ATPase" evidence="4">
    <location>
        <begin position="2708"/>
        <end position="2847"/>
    </location>
</feature>
<dbReference type="Pfam" id="PF13111">
    <property type="entry name" value="pPIWI_RE_X"/>
    <property type="match status" value="1"/>
</dbReference>
<dbReference type="InterPro" id="IPR027417">
    <property type="entry name" value="P-loop_NTPase"/>
</dbReference>
<evidence type="ECO:0000259" key="4">
    <source>
        <dbReference type="Pfam" id="PF13401"/>
    </source>
</evidence>
<dbReference type="InterPro" id="IPR025085">
    <property type="entry name" value="pPIWI_RE_X"/>
</dbReference>
<feature type="domain" description="pPIWI-RE module N-terminal" evidence="3">
    <location>
        <begin position="39"/>
        <end position="382"/>
    </location>
</feature>
<dbReference type="SUPFAM" id="SSF52540">
    <property type="entry name" value="P-loop containing nucleoside triphosphate hydrolases"/>
    <property type="match status" value="1"/>
</dbReference>